<organism evidence="2 3">
    <name type="scientific">Cichlidogyrus casuarinus</name>
    <dbReference type="NCBI Taxonomy" id="1844966"/>
    <lineage>
        <taxon>Eukaryota</taxon>
        <taxon>Metazoa</taxon>
        <taxon>Spiralia</taxon>
        <taxon>Lophotrochozoa</taxon>
        <taxon>Platyhelminthes</taxon>
        <taxon>Monogenea</taxon>
        <taxon>Monopisthocotylea</taxon>
        <taxon>Dactylogyridea</taxon>
        <taxon>Ancyrocephalidae</taxon>
        <taxon>Cichlidogyrus</taxon>
    </lineage>
</organism>
<feature type="compositionally biased region" description="Basic and acidic residues" evidence="1">
    <location>
        <begin position="70"/>
        <end position="84"/>
    </location>
</feature>
<proteinExistence type="predicted"/>
<dbReference type="EMBL" id="JBJKFK010000766">
    <property type="protein sequence ID" value="KAL3315377.1"/>
    <property type="molecule type" value="Genomic_DNA"/>
</dbReference>
<feature type="compositionally biased region" description="Low complexity" evidence="1">
    <location>
        <begin position="200"/>
        <end position="210"/>
    </location>
</feature>
<keyword evidence="3" id="KW-1185">Reference proteome</keyword>
<evidence type="ECO:0000313" key="2">
    <source>
        <dbReference type="EMBL" id="KAL3315377.1"/>
    </source>
</evidence>
<feature type="region of interest" description="Disordered" evidence="1">
    <location>
        <begin position="194"/>
        <end position="230"/>
    </location>
</feature>
<protein>
    <submittedName>
        <fullName evidence="2">Uncharacterized protein</fullName>
    </submittedName>
</protein>
<reference evidence="2 3" key="1">
    <citation type="submission" date="2024-11" db="EMBL/GenBank/DDBJ databases">
        <title>Adaptive evolution of stress response genes in parasites aligns with host niche diversity.</title>
        <authorList>
            <person name="Hahn C."/>
            <person name="Resl P."/>
        </authorList>
    </citation>
    <scope>NUCLEOTIDE SEQUENCE [LARGE SCALE GENOMIC DNA]</scope>
    <source>
        <strain evidence="2">EGGRZ-B1_66</strain>
        <tissue evidence="2">Body</tissue>
    </source>
</reference>
<gene>
    <name evidence="2" type="ORF">Ciccas_005997</name>
</gene>
<comment type="caution">
    <text evidence="2">The sequence shown here is derived from an EMBL/GenBank/DDBJ whole genome shotgun (WGS) entry which is preliminary data.</text>
</comment>
<feature type="compositionally biased region" description="Polar residues" evidence="1">
    <location>
        <begin position="211"/>
        <end position="230"/>
    </location>
</feature>
<evidence type="ECO:0000313" key="3">
    <source>
        <dbReference type="Proteomes" id="UP001626550"/>
    </source>
</evidence>
<accession>A0ABD2Q736</accession>
<sequence>MLGEERVKNQPHVPWGDGTPNEVEAINGGTLQTNAHKLCFMLHHDESVSCNSELQASRILNASSASETNSESHDRDSEKDSKPVCVKREVNAIENSLRLSRFSIKGATDSFSSGSHTESSSSIADQLALNNDNNNTTFESNTRIRNAFNPPNYTIVEQKLMSNNYKWSRGESKPNRYISELQTSSYLSASPVLNREGHTHSSSHTTISTSQLLGQSNATTSPNSHLPNSLQWLSTTSRGAEFLTESSGQHAPYGLETSSGDSFEETHASAINAPDFHSGHFGGNSLARSSHVYKSFQEGQMCGIKKNQMRCVTNQHSNSLLFKPVQRSHSNLPPRIDKLSLTSTTGSLSSSLRSNISNELMNGSVRESWKQVDWNNS</sequence>
<feature type="region of interest" description="Disordered" evidence="1">
    <location>
        <begin position="62"/>
        <end position="84"/>
    </location>
</feature>
<evidence type="ECO:0000256" key="1">
    <source>
        <dbReference type="SAM" id="MobiDB-lite"/>
    </source>
</evidence>
<dbReference type="AlphaFoldDB" id="A0ABD2Q736"/>
<feature type="region of interest" description="Disordered" evidence="1">
    <location>
        <begin position="245"/>
        <end position="264"/>
    </location>
</feature>
<name>A0ABD2Q736_9PLAT</name>
<dbReference type="Proteomes" id="UP001626550">
    <property type="component" value="Unassembled WGS sequence"/>
</dbReference>